<dbReference type="EMBL" id="CP159342">
    <property type="protein sequence ID" value="XCH75342.1"/>
    <property type="molecule type" value="Genomic_DNA"/>
</dbReference>
<dbReference type="Pfam" id="PF01548">
    <property type="entry name" value="DEDD_Tnp_IS110"/>
    <property type="match status" value="1"/>
</dbReference>
<organism evidence="2">
    <name type="scientific">Micromonospora sp. CCTCC AA 2012012</name>
    <dbReference type="NCBI Taxonomy" id="3111921"/>
    <lineage>
        <taxon>Bacteria</taxon>
        <taxon>Bacillati</taxon>
        <taxon>Actinomycetota</taxon>
        <taxon>Actinomycetes</taxon>
        <taxon>Micromonosporales</taxon>
        <taxon>Micromonosporaceae</taxon>
        <taxon>Micromonospora</taxon>
    </lineage>
</organism>
<dbReference type="GO" id="GO:0006313">
    <property type="term" value="P:DNA transposition"/>
    <property type="evidence" value="ECO:0007669"/>
    <property type="project" value="InterPro"/>
</dbReference>
<dbReference type="PANTHER" id="PTHR33055">
    <property type="entry name" value="TRANSPOSASE FOR INSERTION SEQUENCE ELEMENT IS1111A"/>
    <property type="match status" value="1"/>
</dbReference>
<protein>
    <submittedName>
        <fullName evidence="2">Transposase</fullName>
    </submittedName>
</protein>
<evidence type="ECO:0000313" key="3">
    <source>
        <dbReference type="EMBL" id="XCH75342.1"/>
    </source>
</evidence>
<feature type="domain" description="Transposase IS110-like N-terminal" evidence="1">
    <location>
        <begin position="9"/>
        <end position="126"/>
    </location>
</feature>
<dbReference type="AlphaFoldDB" id="A0AAU7MDC1"/>
<evidence type="ECO:0000313" key="2">
    <source>
        <dbReference type="EMBL" id="XBP94641.1"/>
    </source>
</evidence>
<reference evidence="2" key="1">
    <citation type="submission" date="2024-01" db="EMBL/GenBank/DDBJ databases">
        <title>The genome sequence of Micromonospora mangrovi CCTCC AA 2012012.</title>
        <authorList>
            <person name="Gao J."/>
        </authorList>
    </citation>
    <scope>NUCLEOTIDE SEQUENCE</scope>
    <source>
        <strain evidence="2">CCTCC AA 2012012</strain>
    </source>
</reference>
<dbReference type="EMBL" id="CP157762">
    <property type="protein sequence ID" value="XBP94641.1"/>
    <property type="molecule type" value="Genomic_DNA"/>
</dbReference>
<gene>
    <name evidence="3" type="ORF">ABUL08_04360</name>
    <name evidence="2" type="ORF">VK199_04335</name>
</gene>
<evidence type="ECO:0000259" key="1">
    <source>
        <dbReference type="Pfam" id="PF01548"/>
    </source>
</evidence>
<dbReference type="InterPro" id="IPR002525">
    <property type="entry name" value="Transp_IS110-like_N"/>
</dbReference>
<dbReference type="GO" id="GO:0003677">
    <property type="term" value="F:DNA binding"/>
    <property type="evidence" value="ECO:0007669"/>
    <property type="project" value="InterPro"/>
</dbReference>
<dbReference type="InterPro" id="IPR047650">
    <property type="entry name" value="Transpos_IS110"/>
</dbReference>
<name>A0AAU7MDC1_9ACTN</name>
<dbReference type="GO" id="GO:0004803">
    <property type="term" value="F:transposase activity"/>
    <property type="evidence" value="ECO:0007669"/>
    <property type="project" value="InterPro"/>
</dbReference>
<accession>A0AAU7MDC1</accession>
<proteinExistence type="predicted"/>
<dbReference type="PANTHER" id="PTHR33055:SF16">
    <property type="entry name" value="TRANSPOSASE FOR INSERTION SEQUENCE ELEMENT IS1547"/>
    <property type="match status" value="1"/>
</dbReference>
<reference evidence="3" key="2">
    <citation type="submission" date="2024-06" db="EMBL/GenBank/DDBJ databases">
        <title>Micromonospora mangrovi CCTCC AA 2012012 genome sequences.</title>
        <authorList>
            <person name="Gao J."/>
        </authorList>
    </citation>
    <scope>NUCLEOTIDE SEQUENCE</scope>
    <source>
        <strain evidence="3">CCTCC AA 2012012</strain>
    </source>
</reference>
<sequence>MNRDGHRQLRRFAGRWPHVTWAVDGAAGLGAPLTARLVADAVDVVDVPAKLARRVRMLMAGHGGKTEEVDALSVSIAAHTATRLNTAAIDEAVAVLRALTEHRDDLVRSRTQTVNRLHALLAQLVPAGLPRRMTADTAAAALRSIRPRGAGPHSASGRR</sequence>
<dbReference type="RefSeq" id="WP_350934739.1">
    <property type="nucleotide sequence ID" value="NZ_CP157762.1"/>
</dbReference>